<sequence>MTGSNKTVEKVTFNIPSELKKDVVKLKEELKVSLNTIYKNAITEYVKRQELKKWEQGASKASQNKEYMSECKNMADSGVNFYEY</sequence>
<comment type="caution">
    <text evidence="1">The sequence shown here is derived from an EMBL/GenBank/DDBJ whole genome shotgun (WGS) entry which is preliminary data.</text>
</comment>
<dbReference type="OrthoDB" id="9863474at2"/>
<dbReference type="eggNOG" id="ENOG50319N9">
    <property type="taxonomic scope" value="Bacteria"/>
</dbReference>
<dbReference type="AlphaFoldDB" id="T0KC34"/>
<dbReference type="STRING" id="1172190.M947_11670"/>
<evidence type="ECO:0000313" key="2">
    <source>
        <dbReference type="Proteomes" id="UP000015520"/>
    </source>
</evidence>
<evidence type="ECO:0000313" key="1">
    <source>
        <dbReference type="EMBL" id="EQB34289.1"/>
    </source>
</evidence>
<dbReference type="PATRIC" id="fig|1172190.3.peg.2247"/>
<evidence type="ECO:0008006" key="3">
    <source>
        <dbReference type="Google" id="ProtNLM"/>
    </source>
</evidence>
<organism evidence="1 2">
    <name type="scientific">Sulfurimonas hongkongensis</name>
    <dbReference type="NCBI Taxonomy" id="1172190"/>
    <lineage>
        <taxon>Bacteria</taxon>
        <taxon>Pseudomonadati</taxon>
        <taxon>Campylobacterota</taxon>
        <taxon>Epsilonproteobacteria</taxon>
        <taxon>Campylobacterales</taxon>
        <taxon>Sulfurimonadaceae</taxon>
        <taxon>Sulfurimonas</taxon>
    </lineage>
</organism>
<reference evidence="1 2" key="1">
    <citation type="submission" date="2013-07" db="EMBL/GenBank/DDBJ databases">
        <title>Sulfurimonas hongkongensis AST-10 Genome Sequencing.</title>
        <authorList>
            <person name="Cai L."/>
            <person name="Zhang T."/>
        </authorList>
    </citation>
    <scope>NUCLEOTIDE SEQUENCE [LARGE SCALE GENOMIC DNA]</scope>
    <source>
        <strain evidence="1 2">AST-10</strain>
    </source>
</reference>
<dbReference type="RefSeq" id="WP_021288565.1">
    <property type="nucleotide sequence ID" value="NZ_AUPZ01000023.1"/>
</dbReference>
<gene>
    <name evidence="1" type="ORF">M947_11670</name>
</gene>
<name>T0KC34_9BACT</name>
<proteinExistence type="predicted"/>
<dbReference type="Proteomes" id="UP000015520">
    <property type="component" value="Unassembled WGS sequence"/>
</dbReference>
<dbReference type="EMBL" id="AUPZ01000023">
    <property type="protein sequence ID" value="EQB34289.1"/>
    <property type="molecule type" value="Genomic_DNA"/>
</dbReference>
<accession>T0KC34</accession>
<keyword evidence="2" id="KW-1185">Reference proteome</keyword>
<protein>
    <recommendedName>
        <fullName evidence="3">CopG family transcriptional regulator</fullName>
    </recommendedName>
</protein>